<accession>A0A7S0I991</accession>
<organism evidence="1">
    <name type="scientific">Micromonas pusilla</name>
    <name type="common">Picoplanktonic green alga</name>
    <name type="synonym">Chromulina pusilla</name>
    <dbReference type="NCBI Taxonomy" id="38833"/>
    <lineage>
        <taxon>Eukaryota</taxon>
        <taxon>Viridiplantae</taxon>
        <taxon>Chlorophyta</taxon>
        <taxon>Mamiellophyceae</taxon>
        <taxon>Mamiellales</taxon>
        <taxon>Mamiellaceae</taxon>
        <taxon>Micromonas</taxon>
    </lineage>
</organism>
<sequence>MQEATGFSVCSMIRIMLYGHPNLSLPYAMKDGEEGRNKDGISKEEAAIMANCYPDEDDQGFDIHFRVNPRILFAFLEPSLHYKFALKVEITFLFTFVNNNLPFIA</sequence>
<proteinExistence type="predicted"/>
<dbReference type="EMBL" id="HBEQ01002750">
    <property type="protein sequence ID" value="CAD8514709.1"/>
    <property type="molecule type" value="Transcribed_RNA"/>
</dbReference>
<dbReference type="AlphaFoldDB" id="A0A7S0I991"/>
<name>A0A7S0I991_MICPS</name>
<reference evidence="1" key="1">
    <citation type="submission" date="2021-01" db="EMBL/GenBank/DDBJ databases">
        <authorList>
            <person name="Corre E."/>
            <person name="Pelletier E."/>
            <person name="Niang G."/>
            <person name="Scheremetjew M."/>
            <person name="Finn R."/>
            <person name="Kale V."/>
            <person name="Holt S."/>
            <person name="Cochrane G."/>
            <person name="Meng A."/>
            <person name="Brown T."/>
            <person name="Cohen L."/>
        </authorList>
    </citation>
    <scope>NUCLEOTIDE SEQUENCE</scope>
    <source>
        <strain evidence="1">CCMP1723</strain>
    </source>
</reference>
<protein>
    <submittedName>
        <fullName evidence="1">Uncharacterized protein</fullName>
    </submittedName>
</protein>
<evidence type="ECO:0000313" key="1">
    <source>
        <dbReference type="EMBL" id="CAD8514709.1"/>
    </source>
</evidence>
<gene>
    <name evidence="1" type="ORF">MCOM1403_LOCUS2134</name>
</gene>